<dbReference type="HOGENOM" id="CLU_2603373_0_0_6"/>
<protein>
    <submittedName>
        <fullName evidence="1">Uncharacterized protein</fullName>
    </submittedName>
</protein>
<reference evidence="1 2" key="1">
    <citation type="journal article" date="2011" name="PLoS Pathog.">
        <title>Dynamic evolution of pathogenicity revealed by sequencing and comparative genomics of 19 Pseudomonas syringae isolates.</title>
        <authorList>
            <person name="Baltrus D.A."/>
            <person name="Nishimura M.T."/>
            <person name="Romanchuk A."/>
            <person name="Chang J.H."/>
            <person name="Mukhtar M.S."/>
            <person name="Cherkis K."/>
            <person name="Roach J."/>
            <person name="Grant S.R."/>
            <person name="Jones C.D."/>
            <person name="Dangl J.L."/>
        </authorList>
    </citation>
    <scope>NUCLEOTIDE SEQUENCE [LARGE SCALE GENOMIC DNA]</scope>
    <source>
        <strain evidence="2">M301072PT</strain>
    </source>
</reference>
<name>F3FN32_PSESX</name>
<evidence type="ECO:0000313" key="2">
    <source>
        <dbReference type="Proteomes" id="UP000004471"/>
    </source>
</evidence>
<organism evidence="1 2">
    <name type="scientific">Pseudomonas syringae pv. japonica str. M301072</name>
    <dbReference type="NCBI Taxonomy" id="629262"/>
    <lineage>
        <taxon>Bacteria</taxon>
        <taxon>Pseudomonadati</taxon>
        <taxon>Pseudomonadota</taxon>
        <taxon>Gammaproteobacteria</taxon>
        <taxon>Pseudomonadales</taxon>
        <taxon>Pseudomonadaceae</taxon>
        <taxon>Pseudomonas</taxon>
        <taxon>Pseudomonas syringae</taxon>
    </lineage>
</organism>
<comment type="caution">
    <text evidence="1">The sequence shown here is derived from an EMBL/GenBank/DDBJ whole genome shotgun (WGS) entry which is preliminary data.</text>
</comment>
<sequence>MTNWRLKQQMRLPMHAWTMIIFPRQKSRRQGKLIEAMESAVTVLLKTPAHAVVLSSLGQRFMSTMDLKIVTLLMLKSLK</sequence>
<dbReference type="Proteomes" id="UP000004471">
    <property type="component" value="Unassembled WGS sequence"/>
</dbReference>
<gene>
    <name evidence="1" type="ORF">PSYJA_22673</name>
</gene>
<dbReference type="AlphaFoldDB" id="F3FN32"/>
<evidence type="ECO:0000313" key="1">
    <source>
        <dbReference type="EMBL" id="EGH31625.1"/>
    </source>
</evidence>
<proteinExistence type="predicted"/>
<accession>F3FN32</accession>
<dbReference type="EMBL" id="AEAH01001020">
    <property type="protein sequence ID" value="EGH31625.1"/>
    <property type="molecule type" value="Genomic_DNA"/>
</dbReference>